<proteinExistence type="predicted"/>
<dbReference type="OrthoDB" id="4421883at2"/>
<evidence type="ECO:0000256" key="1">
    <source>
        <dbReference type="SAM" id="Phobius"/>
    </source>
</evidence>
<keyword evidence="1" id="KW-0812">Transmembrane</keyword>
<feature type="transmembrane region" description="Helical" evidence="1">
    <location>
        <begin position="12"/>
        <end position="34"/>
    </location>
</feature>
<keyword evidence="1" id="KW-0472">Membrane</keyword>
<dbReference type="RefSeq" id="WP_146323176.1">
    <property type="nucleotide sequence ID" value="NZ_BAABLR010000076.1"/>
</dbReference>
<feature type="transmembrane region" description="Helical" evidence="1">
    <location>
        <begin position="73"/>
        <end position="90"/>
    </location>
</feature>
<reference evidence="2 3" key="1">
    <citation type="submission" date="2019-08" db="EMBL/GenBank/DDBJ databases">
        <authorList>
            <person name="Lei W."/>
        </authorList>
    </citation>
    <scope>NUCLEOTIDE SEQUENCE [LARGE SCALE GENOMIC DNA]</scope>
    <source>
        <strain evidence="2 3">CCUG 58627</strain>
    </source>
</reference>
<gene>
    <name evidence="2" type="ORF">FRX94_00615</name>
</gene>
<accession>A0A5C5UU73</accession>
<keyword evidence="1" id="KW-1133">Transmembrane helix</keyword>
<name>A0A5C5UU73_9CORY</name>
<keyword evidence="3" id="KW-1185">Reference proteome</keyword>
<organism evidence="2 3">
    <name type="scientific">Corynebacterium canis</name>
    <dbReference type="NCBI Taxonomy" id="679663"/>
    <lineage>
        <taxon>Bacteria</taxon>
        <taxon>Bacillati</taxon>
        <taxon>Actinomycetota</taxon>
        <taxon>Actinomycetes</taxon>
        <taxon>Mycobacteriales</taxon>
        <taxon>Corynebacteriaceae</taxon>
        <taxon>Corynebacterium</taxon>
    </lineage>
</organism>
<dbReference type="Proteomes" id="UP000320791">
    <property type="component" value="Unassembled WGS sequence"/>
</dbReference>
<protein>
    <submittedName>
        <fullName evidence="2">Uncharacterized protein</fullName>
    </submittedName>
</protein>
<feature type="transmembrane region" description="Helical" evidence="1">
    <location>
        <begin position="46"/>
        <end position="66"/>
    </location>
</feature>
<dbReference type="AlphaFoldDB" id="A0A5C5UU73"/>
<evidence type="ECO:0000313" key="2">
    <source>
        <dbReference type="EMBL" id="TWT29060.1"/>
    </source>
</evidence>
<feature type="transmembrane region" description="Helical" evidence="1">
    <location>
        <begin position="102"/>
        <end position="120"/>
    </location>
</feature>
<comment type="caution">
    <text evidence="2">The sequence shown here is derived from an EMBL/GenBank/DDBJ whole genome shotgun (WGS) entry which is preliminary data.</text>
</comment>
<dbReference type="EMBL" id="VOHM01000001">
    <property type="protein sequence ID" value="TWT29060.1"/>
    <property type="molecule type" value="Genomic_DNA"/>
</dbReference>
<sequence length="121" mass="12635">MSENRVPATIRIGGAFAALGIVLLIFTFVEVTTAGWLTPFSVTPRFLMILLAAGLVGAFATAGVANSRSVGQVAALAVALVLVVAGRLVPNPTLMIMEQWWLPAYGLLALACSLVLRRAAV</sequence>
<evidence type="ECO:0000313" key="3">
    <source>
        <dbReference type="Proteomes" id="UP000320791"/>
    </source>
</evidence>